<organism evidence="2 3">
    <name type="scientific">Allorhizobium borbori</name>
    <dbReference type="NCBI Taxonomy" id="485907"/>
    <lineage>
        <taxon>Bacteria</taxon>
        <taxon>Pseudomonadati</taxon>
        <taxon>Pseudomonadota</taxon>
        <taxon>Alphaproteobacteria</taxon>
        <taxon>Hyphomicrobiales</taxon>
        <taxon>Rhizobiaceae</taxon>
        <taxon>Rhizobium/Agrobacterium group</taxon>
        <taxon>Allorhizobium</taxon>
    </lineage>
</organism>
<feature type="coiled-coil region" evidence="1">
    <location>
        <begin position="69"/>
        <end position="96"/>
    </location>
</feature>
<evidence type="ECO:0000313" key="2">
    <source>
        <dbReference type="EMBL" id="MBB4102419.1"/>
    </source>
</evidence>
<dbReference type="Proteomes" id="UP000584824">
    <property type="component" value="Unassembled WGS sequence"/>
</dbReference>
<sequence>MAQAHFGSPAHQAAMGNLPGMMLIAGATMGLAQGLFNALDGIAEAKHQQAHYDALGAAKAHAYEMEDLARAAVLAVAELEAEVASLRQACQQRQDVIVALSSGRA</sequence>
<accession>A0A7W6JZJ0</accession>
<evidence type="ECO:0000313" key="3">
    <source>
        <dbReference type="Proteomes" id="UP000584824"/>
    </source>
</evidence>
<dbReference type="RefSeq" id="WP_183789967.1">
    <property type="nucleotide sequence ID" value="NZ_JACIDU010000003.1"/>
</dbReference>
<evidence type="ECO:0000256" key="1">
    <source>
        <dbReference type="SAM" id="Coils"/>
    </source>
</evidence>
<proteinExistence type="predicted"/>
<dbReference type="AlphaFoldDB" id="A0A7W6JZJ0"/>
<comment type="caution">
    <text evidence="2">The sequence shown here is derived from an EMBL/GenBank/DDBJ whole genome shotgun (WGS) entry which is preliminary data.</text>
</comment>
<dbReference type="EMBL" id="JACIDU010000003">
    <property type="protein sequence ID" value="MBB4102419.1"/>
    <property type="molecule type" value="Genomic_DNA"/>
</dbReference>
<gene>
    <name evidence="2" type="ORF">GGQ66_000954</name>
</gene>
<keyword evidence="1" id="KW-0175">Coiled coil</keyword>
<keyword evidence="3" id="KW-1185">Reference proteome</keyword>
<name>A0A7W6JZJ0_9HYPH</name>
<reference evidence="2 3" key="1">
    <citation type="submission" date="2020-08" db="EMBL/GenBank/DDBJ databases">
        <title>Genomic Encyclopedia of Type Strains, Phase IV (KMG-IV): sequencing the most valuable type-strain genomes for metagenomic binning, comparative biology and taxonomic classification.</title>
        <authorList>
            <person name="Goeker M."/>
        </authorList>
    </citation>
    <scope>NUCLEOTIDE SEQUENCE [LARGE SCALE GENOMIC DNA]</scope>
    <source>
        <strain evidence="2 3">DSM 26385</strain>
    </source>
</reference>
<protein>
    <submittedName>
        <fullName evidence="2">Uncharacterized protein</fullName>
    </submittedName>
</protein>